<evidence type="ECO:0008006" key="3">
    <source>
        <dbReference type="Google" id="ProtNLM"/>
    </source>
</evidence>
<reference evidence="1" key="2">
    <citation type="journal article" date="2023" name="Food Microbiol.">
        <title>Evaluation of the fermentation potential of lactic acid bacteria isolated from herbs, fruits and vegetables as starter cultures in nut-based milk alternatives.</title>
        <authorList>
            <person name="Huang W."/>
            <person name="Dong A."/>
            <person name="Pham H.T."/>
            <person name="Zhou C."/>
            <person name="Huo Z."/>
            <person name="Watjen A.P."/>
            <person name="Prakash S."/>
            <person name="Bang-Berthelsen C.H."/>
            <person name="Turner M.S."/>
        </authorList>
    </citation>
    <scope>NUCLEOTIDE SEQUENCE</scope>
    <source>
        <strain evidence="1">3</strain>
    </source>
</reference>
<dbReference type="RefSeq" id="WP_278229458.1">
    <property type="nucleotide sequence ID" value="NZ_JAOWLY010000022.1"/>
</dbReference>
<dbReference type="InterPro" id="IPR011050">
    <property type="entry name" value="Pectin_lyase_fold/virulence"/>
</dbReference>
<gene>
    <name evidence="1" type="ORF">OGZ51_13355</name>
</gene>
<sequence>MKKVTSQDIGIIADDDIDYTEKLNQYMSEQTEEVEIRFLPGRYRFESNIIAKNNISLFGPASDEIAVFFSRNGNAISLGADATVDINNYFKLRKIIFDNIIIRFLGENKKGIRIRCCAFINSKTPTNIDPNQSRNNAQLDVRNSSYDVRNNIFMRGKNFPGIGISTYKNTSTKLTGNFLGSFKDISKAKTYLESETLSLLSLMKDKSSSLNLEEDEGNFVSAWYATDELKDSTFTKNFISGNTLSKLHNPETDSEDIDRDHIIYIKHYNNVVISQNFFSGWPTDAHGQLKARNAENLVLVGNYLEQTSVNARAYKSSKNLFFRNTYILNNFISEGEINYYQDFVDSDSLKIDVKDFLVFGNHFKASNIEKTRIKGTPRNSSQEFYYTKTSNVYDDDNQKVVASKEFQDISEEVIKAKIPEEYQRYVSTSWIVPGSDV</sequence>
<dbReference type="SUPFAM" id="SSF51126">
    <property type="entry name" value="Pectin lyase-like"/>
    <property type="match status" value="1"/>
</dbReference>
<organism evidence="1 2">
    <name type="scientific">Lactococcus lactis</name>
    <dbReference type="NCBI Taxonomy" id="1358"/>
    <lineage>
        <taxon>Bacteria</taxon>
        <taxon>Bacillati</taxon>
        <taxon>Bacillota</taxon>
        <taxon>Bacilli</taxon>
        <taxon>Lactobacillales</taxon>
        <taxon>Streptococcaceae</taxon>
        <taxon>Lactococcus</taxon>
    </lineage>
</organism>
<dbReference type="Proteomes" id="UP001152614">
    <property type="component" value="Unassembled WGS sequence"/>
</dbReference>
<evidence type="ECO:0000313" key="1">
    <source>
        <dbReference type="EMBL" id="MDG4985127.1"/>
    </source>
</evidence>
<reference evidence="1" key="1">
    <citation type="submission" date="2022-10" db="EMBL/GenBank/DDBJ databases">
        <authorList>
            <person name="Turner M.S."/>
            <person name="Huang W."/>
        </authorList>
    </citation>
    <scope>NUCLEOTIDE SEQUENCE</scope>
    <source>
        <strain evidence="1">3</strain>
    </source>
</reference>
<proteinExistence type="predicted"/>
<protein>
    <recommendedName>
        <fullName evidence="3">Pectate lyase superfamily protein domain-containing protein</fullName>
    </recommendedName>
</protein>
<dbReference type="EMBL" id="JAOWLY010000022">
    <property type="protein sequence ID" value="MDG4985127.1"/>
    <property type="molecule type" value="Genomic_DNA"/>
</dbReference>
<dbReference type="AlphaFoldDB" id="A0A9X4NJY1"/>
<comment type="caution">
    <text evidence="1">The sequence shown here is derived from an EMBL/GenBank/DDBJ whole genome shotgun (WGS) entry which is preliminary data.</text>
</comment>
<evidence type="ECO:0000313" key="2">
    <source>
        <dbReference type="Proteomes" id="UP001152614"/>
    </source>
</evidence>
<accession>A0A9X4NJY1</accession>
<name>A0A9X4NJY1_9LACT</name>